<dbReference type="InterPro" id="IPR008906">
    <property type="entry name" value="HATC_C_dom"/>
</dbReference>
<evidence type="ECO:0000256" key="1">
    <source>
        <dbReference type="ARBA" id="ARBA00004123"/>
    </source>
</evidence>
<dbReference type="GO" id="GO:0009791">
    <property type="term" value="P:post-embryonic development"/>
    <property type="evidence" value="ECO:0007669"/>
    <property type="project" value="UniProtKB-ARBA"/>
</dbReference>
<organism evidence="12 13">
    <name type="scientific">Psylliodes chrysocephalus</name>
    <dbReference type="NCBI Taxonomy" id="3402493"/>
    <lineage>
        <taxon>Eukaryota</taxon>
        <taxon>Metazoa</taxon>
        <taxon>Ecdysozoa</taxon>
        <taxon>Arthropoda</taxon>
        <taxon>Hexapoda</taxon>
        <taxon>Insecta</taxon>
        <taxon>Pterygota</taxon>
        <taxon>Neoptera</taxon>
        <taxon>Endopterygota</taxon>
        <taxon>Coleoptera</taxon>
        <taxon>Polyphaga</taxon>
        <taxon>Cucujiformia</taxon>
        <taxon>Chrysomeloidea</taxon>
        <taxon>Chrysomelidae</taxon>
        <taxon>Galerucinae</taxon>
        <taxon>Alticini</taxon>
        <taxon>Psylliodes</taxon>
    </lineage>
</organism>
<evidence type="ECO:0000313" key="13">
    <source>
        <dbReference type="Proteomes" id="UP001153636"/>
    </source>
</evidence>
<keyword evidence="2" id="KW-0479">Metal-binding</keyword>
<sequence length="763" mass="86913">MPPRRKYSAVWAHFSENENKKLAKCNYCHQPISIASGSVGNLNRHLKSKHPTILVQSERLENLLELNEVQQMNNETVEVKNNPQVQSSSSSQTCVLRVTSNQPTITHFIRKPPPARKTEQIDRQMLKMIAKGHHAFRIVEEPEFRKLIEMVSFCPGYQPPTRKSLSNNLMTTVENSISEDIKEKLISAKAVCITTDGWTSRNNDSFIAVTAHFINSETKLCSCTLGCIQYDERHTADNLCSFLKEMFNKWNICNKIGAVVSDNASNILAAVRVGEWRSIGCFAHLLNLIVRTGTVPINNQLIKVKRIVEYFKRSTQAQKKLSDTQQQMGLPLLKIKQDVVTRWNSTYDMLSRIVKIKEAVIATIALLKSDLILLDSDWIIIEESVNILEIFYGITTEISSEKTVSLSKVIVFIKIMTQNVAQTIKNHQECQQPITEIMEMLYAIQEGILTRFQDYENEPLYSESTILDPRFKKRGFKNVSKFDKAVIGLRKRLGAVPTQASTTSTSVFSSKSNTTTTTQVQKKNIVWDTFDAEIDLLKPQNTTAAAIIELDKYLNEDIVPRSTDPLQWWHQRRPFYPLLYNYMLKRLCIIATSVPCERVFSNAGQILNERRTLLKSERVSNSEGSRPAPSLSLEIQEQFAGIFNSDDDDIDPDCVSNDDDLEDVQESQSAPQKSEKDLAMQYNKQLMKKNQQEMMIQISTDEEKNSLKTEIAVQQADMGYTSKEAGRTSSMSNPQKKTICFDLQQRLPTPDLQSGETFYKRQL</sequence>
<dbReference type="SUPFAM" id="SSF57667">
    <property type="entry name" value="beta-beta-alpha zinc fingers"/>
    <property type="match status" value="1"/>
</dbReference>
<comment type="subcellular location">
    <subcellularLocation>
        <location evidence="1">Nucleus</location>
    </subcellularLocation>
</comment>
<evidence type="ECO:0000256" key="6">
    <source>
        <dbReference type="ARBA" id="ARBA00023125"/>
    </source>
</evidence>
<dbReference type="InterPro" id="IPR012337">
    <property type="entry name" value="RNaseH-like_sf"/>
</dbReference>
<evidence type="ECO:0000256" key="9">
    <source>
        <dbReference type="SAM" id="MobiDB-lite"/>
    </source>
</evidence>
<keyword evidence="5" id="KW-0805">Transcription regulation</keyword>
<dbReference type="Pfam" id="PF05699">
    <property type="entry name" value="Dimer_Tnp_hAT"/>
    <property type="match status" value="1"/>
</dbReference>
<keyword evidence="7" id="KW-0804">Transcription</keyword>
<keyword evidence="8" id="KW-0539">Nucleus</keyword>
<dbReference type="OrthoDB" id="1607513at2759"/>
<dbReference type="InterPro" id="IPR003656">
    <property type="entry name" value="Znf_BED"/>
</dbReference>
<feature type="region of interest" description="Disordered" evidence="9">
    <location>
        <begin position="645"/>
        <end position="676"/>
    </location>
</feature>
<evidence type="ECO:0000256" key="8">
    <source>
        <dbReference type="ARBA" id="ARBA00023242"/>
    </source>
</evidence>
<accession>A0A9P0G6D9</accession>
<dbReference type="GO" id="GO:0003677">
    <property type="term" value="F:DNA binding"/>
    <property type="evidence" value="ECO:0007669"/>
    <property type="project" value="UniProtKB-KW"/>
</dbReference>
<name>A0A9P0G6D9_9CUCU</name>
<dbReference type="GO" id="GO:0008270">
    <property type="term" value="F:zinc ion binding"/>
    <property type="evidence" value="ECO:0007669"/>
    <property type="project" value="UniProtKB-KW"/>
</dbReference>
<feature type="domain" description="HAT C-terminal dimerisation" evidence="11">
    <location>
        <begin position="549"/>
        <end position="619"/>
    </location>
</feature>
<evidence type="ECO:0000256" key="5">
    <source>
        <dbReference type="ARBA" id="ARBA00023015"/>
    </source>
</evidence>
<dbReference type="PANTHER" id="PTHR46481:SF10">
    <property type="entry name" value="ZINC FINGER BED DOMAIN-CONTAINING PROTEIN 39"/>
    <property type="match status" value="1"/>
</dbReference>
<evidence type="ECO:0000259" key="10">
    <source>
        <dbReference type="Pfam" id="PF02892"/>
    </source>
</evidence>
<gene>
    <name evidence="12" type="ORF">PSYICH_LOCUS738</name>
</gene>
<dbReference type="AlphaFoldDB" id="A0A9P0G6D9"/>
<reference evidence="12" key="1">
    <citation type="submission" date="2022-01" db="EMBL/GenBank/DDBJ databases">
        <authorList>
            <person name="King R."/>
        </authorList>
    </citation>
    <scope>NUCLEOTIDE SEQUENCE</scope>
</reference>
<keyword evidence="3" id="KW-0863">Zinc-finger</keyword>
<dbReference type="Proteomes" id="UP001153636">
    <property type="component" value="Chromosome 1"/>
</dbReference>
<dbReference type="InterPro" id="IPR036236">
    <property type="entry name" value="Znf_C2H2_sf"/>
</dbReference>
<dbReference type="PANTHER" id="PTHR46481">
    <property type="entry name" value="ZINC FINGER BED DOMAIN-CONTAINING PROTEIN 4"/>
    <property type="match status" value="1"/>
</dbReference>
<dbReference type="EMBL" id="OV651813">
    <property type="protein sequence ID" value="CAH1098482.1"/>
    <property type="molecule type" value="Genomic_DNA"/>
</dbReference>
<dbReference type="Pfam" id="PF02892">
    <property type="entry name" value="zf-BED"/>
    <property type="match status" value="1"/>
</dbReference>
<protein>
    <recommendedName>
        <fullName evidence="14">BED-type domain-containing protein</fullName>
    </recommendedName>
</protein>
<evidence type="ECO:0000256" key="4">
    <source>
        <dbReference type="ARBA" id="ARBA00022833"/>
    </source>
</evidence>
<evidence type="ECO:0008006" key="14">
    <source>
        <dbReference type="Google" id="ProtNLM"/>
    </source>
</evidence>
<keyword evidence="4" id="KW-0862">Zinc</keyword>
<keyword evidence="6" id="KW-0238">DNA-binding</keyword>
<keyword evidence="13" id="KW-1185">Reference proteome</keyword>
<evidence type="ECO:0000259" key="11">
    <source>
        <dbReference type="Pfam" id="PF05699"/>
    </source>
</evidence>
<feature type="compositionally biased region" description="Acidic residues" evidence="9">
    <location>
        <begin position="645"/>
        <end position="665"/>
    </location>
</feature>
<evidence type="ECO:0000256" key="7">
    <source>
        <dbReference type="ARBA" id="ARBA00023163"/>
    </source>
</evidence>
<feature type="domain" description="BED-type" evidence="10">
    <location>
        <begin position="8"/>
        <end position="51"/>
    </location>
</feature>
<evidence type="ECO:0000256" key="2">
    <source>
        <dbReference type="ARBA" id="ARBA00022723"/>
    </source>
</evidence>
<dbReference type="SMART" id="SM00614">
    <property type="entry name" value="ZnF_BED"/>
    <property type="match status" value="1"/>
</dbReference>
<evidence type="ECO:0000256" key="3">
    <source>
        <dbReference type="ARBA" id="ARBA00022771"/>
    </source>
</evidence>
<dbReference type="InterPro" id="IPR052035">
    <property type="entry name" value="ZnF_BED_domain_contain"/>
</dbReference>
<dbReference type="SUPFAM" id="SSF140996">
    <property type="entry name" value="Hermes dimerisation domain"/>
    <property type="match status" value="1"/>
</dbReference>
<dbReference type="SUPFAM" id="SSF53098">
    <property type="entry name" value="Ribonuclease H-like"/>
    <property type="match status" value="1"/>
</dbReference>
<dbReference type="GO" id="GO:0005634">
    <property type="term" value="C:nucleus"/>
    <property type="evidence" value="ECO:0007669"/>
    <property type="project" value="UniProtKB-SubCell"/>
</dbReference>
<proteinExistence type="predicted"/>
<dbReference type="GO" id="GO:0046983">
    <property type="term" value="F:protein dimerization activity"/>
    <property type="evidence" value="ECO:0007669"/>
    <property type="project" value="InterPro"/>
</dbReference>
<evidence type="ECO:0000313" key="12">
    <source>
        <dbReference type="EMBL" id="CAH1098482.1"/>
    </source>
</evidence>